<feature type="domain" description="Rho-GAP" evidence="3">
    <location>
        <begin position="239"/>
        <end position="422"/>
    </location>
</feature>
<reference evidence="4" key="1">
    <citation type="submission" date="2022-11" db="EMBL/GenBank/DDBJ databases">
        <authorList>
            <person name="Kikuchi T."/>
        </authorList>
    </citation>
    <scope>NUCLEOTIDE SEQUENCE</scope>
    <source>
        <strain evidence="4">PS1010</strain>
    </source>
</reference>
<dbReference type="SMART" id="SM00324">
    <property type="entry name" value="RhoGAP"/>
    <property type="match status" value="1"/>
</dbReference>
<gene>
    <name evidence="4" type="ORF">CAMP_LOCUS17211</name>
</gene>
<dbReference type="Proteomes" id="UP001152747">
    <property type="component" value="Unassembled WGS sequence"/>
</dbReference>
<dbReference type="PANTHER" id="PTHR14130:SF14">
    <property type="entry name" value="RHO GTPASE-ACTIVATING PROTEIN 92B"/>
    <property type="match status" value="1"/>
</dbReference>
<feature type="region of interest" description="Disordered" evidence="2">
    <location>
        <begin position="624"/>
        <end position="684"/>
    </location>
</feature>
<feature type="compositionally biased region" description="Low complexity" evidence="2">
    <location>
        <begin position="629"/>
        <end position="650"/>
    </location>
</feature>
<feature type="region of interest" description="Disordered" evidence="2">
    <location>
        <begin position="514"/>
        <end position="533"/>
    </location>
</feature>
<dbReference type="OrthoDB" id="19923at2759"/>
<dbReference type="EMBL" id="CANHGI010000006">
    <property type="protein sequence ID" value="CAI5454574.1"/>
    <property type="molecule type" value="Genomic_DNA"/>
</dbReference>
<evidence type="ECO:0000259" key="3">
    <source>
        <dbReference type="PROSITE" id="PS50238"/>
    </source>
</evidence>
<dbReference type="SUPFAM" id="SSF48350">
    <property type="entry name" value="GTPase activation domain, GAP"/>
    <property type="match status" value="1"/>
</dbReference>
<dbReference type="SUPFAM" id="SSF103657">
    <property type="entry name" value="BAR/IMD domain-like"/>
    <property type="match status" value="1"/>
</dbReference>
<dbReference type="GO" id="GO:0032956">
    <property type="term" value="P:regulation of actin cytoskeleton organization"/>
    <property type="evidence" value="ECO:0007669"/>
    <property type="project" value="TreeGrafter"/>
</dbReference>
<dbReference type="InterPro" id="IPR027267">
    <property type="entry name" value="AH/BAR_dom_sf"/>
</dbReference>
<dbReference type="GO" id="GO:0005096">
    <property type="term" value="F:GTPase activator activity"/>
    <property type="evidence" value="ECO:0007669"/>
    <property type="project" value="UniProtKB-KW"/>
</dbReference>
<feature type="compositionally biased region" description="Polar residues" evidence="2">
    <location>
        <begin position="519"/>
        <end position="529"/>
    </location>
</feature>
<comment type="caution">
    <text evidence="4">The sequence shown here is derived from an EMBL/GenBank/DDBJ whole genome shotgun (WGS) entry which is preliminary data.</text>
</comment>
<feature type="region of interest" description="Disordered" evidence="2">
    <location>
        <begin position="450"/>
        <end position="475"/>
    </location>
</feature>
<proteinExistence type="predicted"/>
<dbReference type="Pfam" id="PF00620">
    <property type="entry name" value="RhoGAP"/>
    <property type="match status" value="1"/>
</dbReference>
<feature type="compositionally biased region" description="Basic and acidic residues" evidence="2">
    <location>
        <begin position="671"/>
        <end position="684"/>
    </location>
</feature>
<keyword evidence="5" id="KW-1185">Reference proteome</keyword>
<dbReference type="AlphaFoldDB" id="A0A9P1J409"/>
<evidence type="ECO:0000313" key="5">
    <source>
        <dbReference type="Proteomes" id="UP001152747"/>
    </source>
</evidence>
<dbReference type="PROSITE" id="PS50238">
    <property type="entry name" value="RHOGAP"/>
    <property type="match status" value="1"/>
</dbReference>
<protein>
    <recommendedName>
        <fullName evidence="3">Rho-GAP domain-containing protein</fullName>
    </recommendedName>
</protein>
<dbReference type="PANTHER" id="PTHR14130">
    <property type="entry name" value="3BP-1 RELATED RHOGAP"/>
    <property type="match status" value="1"/>
</dbReference>
<keyword evidence="1" id="KW-0343">GTPase activation</keyword>
<dbReference type="GO" id="GO:0035020">
    <property type="term" value="P:regulation of Rac protein signal transduction"/>
    <property type="evidence" value="ECO:0007669"/>
    <property type="project" value="TreeGrafter"/>
</dbReference>
<dbReference type="InterPro" id="IPR000198">
    <property type="entry name" value="RhoGAP_dom"/>
</dbReference>
<sequence length="684" mass="76505">MDKIRRIKHNLVNTSKKDDDEELRNIHQIEARNSKLCSTITTFRKDLANTFQTGFKEENVDKRKKKLEEIGLSNNLKDSSVDLEYLQSTCIHKVMNSIANAIHFEAEEKVKHELILERLVYEELASVGEAEKSYQKSKEKLLNAYTDLEIAQKNLEKEFSSTHQEAVDSAQLKVETLRDSLMTDAFLQSTKEQEIAKTMAKLIQLKYEHHRQMNEEFAKVLPELTKYIDTARPRPVFGVDLTEHLAHTNSSIAVVIEKSCSLLRANGFNEKGLFRVNGNNGKIRRIKAAFDAGQFDQEERYYFNDPFSVCSVLKSYLRELPDPLLTNALQSEWVAAVKLDGEQRLQAFERLIKALPQSHRDNLIYLMHFLSDLEQYKDVTSMNASNLAIVMGPNIMGIELNGHNTVGTVIVESFINNAQRLFGIPAFKQNLVDGPRASSVLEITSNFTRSMSAVSPRTTRPKDKAPPPPPVSEKVYPLVDISQGSSEAEEGDESFRTPTKSEAVILTRSFTEKKKKTIHNSARQTNSDLPQGRPMSYHYAVGASTSPESDSVSSDEIGSVRQNLTRLFEATEASPPPTAPERKRQSFIGFLKSAKNKEVSPNVVTDGGNNRTLVTLDDEPAVTNQINLTSSPPTKPTTTTTTSNQTVIIPPTIPPPPPASATKPKPPVPVKPKDLGENKESCRL</sequence>
<organism evidence="4 5">
    <name type="scientific">Caenorhabditis angaria</name>
    <dbReference type="NCBI Taxonomy" id="860376"/>
    <lineage>
        <taxon>Eukaryota</taxon>
        <taxon>Metazoa</taxon>
        <taxon>Ecdysozoa</taxon>
        <taxon>Nematoda</taxon>
        <taxon>Chromadorea</taxon>
        <taxon>Rhabditida</taxon>
        <taxon>Rhabditina</taxon>
        <taxon>Rhabditomorpha</taxon>
        <taxon>Rhabditoidea</taxon>
        <taxon>Rhabditidae</taxon>
        <taxon>Peloderinae</taxon>
        <taxon>Caenorhabditis</taxon>
    </lineage>
</organism>
<evidence type="ECO:0000313" key="4">
    <source>
        <dbReference type="EMBL" id="CAI5454574.1"/>
    </source>
</evidence>
<accession>A0A9P1J409</accession>
<dbReference type="GO" id="GO:0007165">
    <property type="term" value="P:signal transduction"/>
    <property type="evidence" value="ECO:0007669"/>
    <property type="project" value="InterPro"/>
</dbReference>
<evidence type="ECO:0000256" key="2">
    <source>
        <dbReference type="SAM" id="MobiDB-lite"/>
    </source>
</evidence>
<dbReference type="InterPro" id="IPR008936">
    <property type="entry name" value="Rho_GTPase_activation_prot"/>
</dbReference>
<dbReference type="Gene3D" id="1.20.1270.60">
    <property type="entry name" value="Arfaptin homology (AH) domain/BAR domain"/>
    <property type="match status" value="1"/>
</dbReference>
<evidence type="ECO:0000256" key="1">
    <source>
        <dbReference type="ARBA" id="ARBA00022468"/>
    </source>
</evidence>
<feature type="compositionally biased region" description="Pro residues" evidence="2">
    <location>
        <begin position="651"/>
        <end position="670"/>
    </location>
</feature>
<dbReference type="Gene3D" id="1.10.555.10">
    <property type="entry name" value="Rho GTPase activation protein"/>
    <property type="match status" value="1"/>
</dbReference>
<name>A0A9P1J409_9PELO</name>
<dbReference type="InterPro" id="IPR047165">
    <property type="entry name" value="RHG17/44/SH3BP1-like"/>
</dbReference>